<dbReference type="RefSeq" id="WP_075276369.1">
    <property type="nucleotide sequence ID" value="NZ_CP016908.1"/>
</dbReference>
<evidence type="ECO:0000256" key="3">
    <source>
        <dbReference type="SAM" id="Coils"/>
    </source>
</evidence>
<dbReference type="CDD" id="cd01949">
    <property type="entry name" value="GGDEF"/>
    <property type="match status" value="1"/>
</dbReference>
<dbReference type="InterPro" id="IPR003018">
    <property type="entry name" value="GAF"/>
</dbReference>
<dbReference type="OrthoDB" id="9759607at2"/>
<evidence type="ECO:0000256" key="1">
    <source>
        <dbReference type="ARBA" id="ARBA00012528"/>
    </source>
</evidence>
<protein>
    <recommendedName>
        <fullName evidence="1">diguanylate cyclase</fullName>
        <ecNumber evidence="1">2.7.7.65</ecNumber>
    </recommendedName>
</protein>
<dbReference type="PANTHER" id="PTHR45138:SF9">
    <property type="entry name" value="DIGUANYLATE CYCLASE DGCM-RELATED"/>
    <property type="match status" value="1"/>
</dbReference>
<dbReference type="EMBL" id="CP016908">
    <property type="protein sequence ID" value="APR99722.1"/>
    <property type="molecule type" value="Genomic_DNA"/>
</dbReference>
<name>A0A1L6MW20_9BACT</name>
<dbReference type="PANTHER" id="PTHR45138">
    <property type="entry name" value="REGULATORY COMPONENTS OF SENSORY TRANSDUCTION SYSTEM"/>
    <property type="match status" value="1"/>
</dbReference>
<dbReference type="FunFam" id="3.30.70.270:FF:000001">
    <property type="entry name" value="Diguanylate cyclase domain protein"/>
    <property type="match status" value="1"/>
</dbReference>
<dbReference type="SMART" id="SM00267">
    <property type="entry name" value="GGDEF"/>
    <property type="match status" value="1"/>
</dbReference>
<dbReference type="Pfam" id="PF13185">
    <property type="entry name" value="GAF_2"/>
    <property type="match status" value="1"/>
</dbReference>
<dbReference type="PROSITE" id="PS50887">
    <property type="entry name" value="GGDEF"/>
    <property type="match status" value="1"/>
</dbReference>
<evidence type="ECO:0000256" key="2">
    <source>
        <dbReference type="ARBA" id="ARBA00034247"/>
    </source>
</evidence>
<proteinExistence type="predicted"/>
<dbReference type="InterPro" id="IPR043128">
    <property type="entry name" value="Rev_trsase/Diguanyl_cyclase"/>
</dbReference>
<dbReference type="KEGG" id="pabo:BCY86_02815"/>
<evidence type="ECO:0000256" key="4">
    <source>
        <dbReference type="SAM" id="Phobius"/>
    </source>
</evidence>
<feature type="coiled-coil region" evidence="3">
    <location>
        <begin position="158"/>
        <end position="185"/>
    </location>
</feature>
<keyword evidence="4" id="KW-0472">Membrane</keyword>
<sequence length="705" mass="79382">MFQQAVKRGGRLFLCLLLTAYGLGPRAFFSIFTHFLTFCALWSFLLLLVLRAKKAHTGNPLPDLELGLLLSIGTNLGLLYWDGTLDGQHAPFVFLLFLWIASRIQPWALGTSVAWHLCVEALIRHFISDQPPDSLGYRAGFLLGVLLLHLFAIHSVTSQTKKETYEKVNQEIARIQEDARSYRLLEVNKQTQAIPSLNSTLTQSSVEEIRQASLYALNLLHHSLHLHTAALLWLNRAGTHLRICQFVSEPGAEIDESPFHAGDGVLGAVTTQRKKLCLQDLKMIYHLPYYRGPCPIRSLLALPLLEHETLQGVLVVDRTRGEPFSPHEENLVMQAARFCIRTVQNERVFVQLEKTKIEQEKLYQAAQALGAALSEEDVLKVGLQATQEITSFDLAAVTIFDEASQIHEVRAVHSNDHSLDPLLHTRFAQNNSLVSMVVQNRYPLPYKGEMDGGQNHVLSPYQRWPKVASLLILPLLLHDRAMGTLILSSYQPRAFGDSIRSILEVLASHLVVSLSNARMIHQLERLATTDGLTGLLNKTAMLNITTQKITSAERSHQKLSLLILDIDFFKKVNDHYGHDTGDIVLQGIGAILSKQKRTTDVAARFGGEEFILLCEQTDEKGAMLLAERIREECAKQLFITSQKPLHVTCSLGISIFPDHGHTWDVLFKRADEALYYSKRSGRNRSTVWHSKLSTPPQERRDHLHF</sequence>
<feature type="transmembrane region" description="Helical" evidence="4">
    <location>
        <begin position="135"/>
        <end position="153"/>
    </location>
</feature>
<dbReference type="GO" id="GO:0052621">
    <property type="term" value="F:diguanylate cyclase activity"/>
    <property type="evidence" value="ECO:0007669"/>
    <property type="project" value="UniProtKB-EC"/>
</dbReference>
<dbReference type="AlphaFoldDB" id="A0A1L6MW20"/>
<dbReference type="NCBIfam" id="TIGR00254">
    <property type="entry name" value="GGDEF"/>
    <property type="match status" value="1"/>
</dbReference>
<dbReference type="InterPro" id="IPR029787">
    <property type="entry name" value="Nucleotide_cyclase"/>
</dbReference>
<feature type="transmembrane region" description="Helical" evidence="4">
    <location>
        <begin position="35"/>
        <end position="52"/>
    </location>
</feature>
<keyword evidence="3" id="KW-0175">Coiled coil</keyword>
<dbReference type="SUPFAM" id="SSF55781">
    <property type="entry name" value="GAF domain-like"/>
    <property type="match status" value="2"/>
</dbReference>
<dbReference type="SUPFAM" id="SSF55073">
    <property type="entry name" value="Nucleotide cyclase"/>
    <property type="match status" value="1"/>
</dbReference>
<dbReference type="InterPro" id="IPR029016">
    <property type="entry name" value="GAF-like_dom_sf"/>
</dbReference>
<comment type="catalytic activity">
    <reaction evidence="2">
        <text>2 GTP = 3',3'-c-di-GMP + 2 diphosphate</text>
        <dbReference type="Rhea" id="RHEA:24898"/>
        <dbReference type="ChEBI" id="CHEBI:33019"/>
        <dbReference type="ChEBI" id="CHEBI:37565"/>
        <dbReference type="ChEBI" id="CHEBI:58805"/>
        <dbReference type="EC" id="2.7.7.65"/>
    </reaction>
</comment>
<feature type="domain" description="GGDEF" evidence="5">
    <location>
        <begin position="557"/>
        <end position="690"/>
    </location>
</feature>
<reference evidence="6 7" key="1">
    <citation type="submission" date="2016-08" db="EMBL/GenBank/DDBJ databases">
        <title>Identification and validation of antigenic proteins from Pajaroellobacter abortibovis using de-novo genome sequence assembly and reverse vaccinology.</title>
        <authorList>
            <person name="Welly B.T."/>
            <person name="Miller M.R."/>
            <person name="Stott J.L."/>
            <person name="Blanchard M.T."/>
            <person name="Islas-Trejo A.D."/>
            <person name="O'Rourke S.M."/>
            <person name="Young A.E."/>
            <person name="Medrano J.F."/>
            <person name="Van Eenennaam A.L."/>
        </authorList>
    </citation>
    <scope>NUCLEOTIDE SEQUENCE [LARGE SCALE GENOMIC DNA]</scope>
    <source>
        <strain evidence="6 7">BTF92-0548A/99-0131</strain>
    </source>
</reference>
<evidence type="ECO:0000259" key="5">
    <source>
        <dbReference type="PROSITE" id="PS50887"/>
    </source>
</evidence>
<gene>
    <name evidence="6" type="ORF">BCY86_02815</name>
</gene>
<dbReference type="Gene3D" id="3.30.70.270">
    <property type="match status" value="1"/>
</dbReference>
<accession>A0A1L6MW20</accession>
<keyword evidence="4" id="KW-0812">Transmembrane</keyword>
<dbReference type="EC" id="2.7.7.65" evidence="1"/>
<dbReference type="Pfam" id="PF00990">
    <property type="entry name" value="GGDEF"/>
    <property type="match status" value="1"/>
</dbReference>
<dbReference type="SMART" id="SM00065">
    <property type="entry name" value="GAF"/>
    <property type="match status" value="2"/>
</dbReference>
<dbReference type="InterPro" id="IPR000160">
    <property type="entry name" value="GGDEF_dom"/>
</dbReference>
<keyword evidence="7" id="KW-1185">Reference proteome</keyword>
<organism evidence="6 7">
    <name type="scientific">Pajaroellobacter abortibovis</name>
    <dbReference type="NCBI Taxonomy" id="1882918"/>
    <lineage>
        <taxon>Bacteria</taxon>
        <taxon>Pseudomonadati</taxon>
        <taxon>Myxococcota</taxon>
        <taxon>Polyangia</taxon>
        <taxon>Polyangiales</taxon>
        <taxon>Polyangiaceae</taxon>
    </lineage>
</organism>
<evidence type="ECO:0000313" key="7">
    <source>
        <dbReference type="Proteomes" id="UP000185544"/>
    </source>
</evidence>
<dbReference type="Pfam" id="PF01590">
    <property type="entry name" value="GAF"/>
    <property type="match status" value="1"/>
</dbReference>
<keyword evidence="4" id="KW-1133">Transmembrane helix</keyword>
<dbReference type="STRING" id="1882918.BCY86_02815"/>
<dbReference type="Gene3D" id="3.30.450.40">
    <property type="match status" value="2"/>
</dbReference>
<dbReference type="InterPro" id="IPR050469">
    <property type="entry name" value="Diguanylate_Cyclase"/>
</dbReference>
<dbReference type="Proteomes" id="UP000185544">
    <property type="component" value="Chromosome"/>
</dbReference>
<evidence type="ECO:0000313" key="6">
    <source>
        <dbReference type="EMBL" id="APR99722.1"/>
    </source>
</evidence>